<reference evidence="1 2" key="1">
    <citation type="journal article" date="2019" name="Int. J. Syst. Evol. Microbiol.">
        <title>The Global Catalogue of Microorganisms (GCM) 10K type strain sequencing project: providing services to taxonomists for standard genome sequencing and annotation.</title>
        <authorList>
            <consortium name="The Broad Institute Genomics Platform"/>
            <consortium name="The Broad Institute Genome Sequencing Center for Infectious Disease"/>
            <person name="Wu L."/>
            <person name="Ma J."/>
        </authorList>
    </citation>
    <scope>NUCLEOTIDE SEQUENCE [LARGE SCALE GENOMIC DNA]</scope>
    <source>
        <strain evidence="1 2">LMG 29247</strain>
    </source>
</reference>
<dbReference type="Pfam" id="PF13289">
    <property type="entry name" value="SIR2_2"/>
    <property type="match status" value="1"/>
</dbReference>
<protein>
    <submittedName>
        <fullName evidence="1">SIR2 family protein</fullName>
    </submittedName>
</protein>
<evidence type="ECO:0000313" key="1">
    <source>
        <dbReference type="EMBL" id="MFC6764778.1"/>
    </source>
</evidence>
<sequence length="459" mass="53494">MKDFGTYIQERQKNIISQVEELKCQPILFVGSGLSMRYFNAPTWESLLEQMADDCPEVNHSIDYYLQRNDSYPEIGGILADDYYDWAWGDGKNEFPDELRSREYPSDIYLKYKVAEHFRDITPNSIDAINNQRHREEIGLLQEIQPHAIITTNYDPFLEVIFPDYQPIVGEEILRTDYQSVGEILKIHGCVSTPEKLILTDEDYDQWVNKQKYLSAKLLTYFAEHPVLISGYSVTDDNVRRILSDIDEILAPDDGLIDNIYFLDWEDDISSVDTFQREKPIQTVDSKSIRVNYIQSKSFDWVFRAFSQGGNIEGVNLKLLRTVMANTYDIIKTKAPREEIEINYQSLERAANSGESFGTLFGVTTHDNPMDFNILYRHRLTEVAEELGYDTWHYANQLIAQIEEKKDINIKESDNQYHMDIAFDREDTQRRYSDSAVELLRKVRDGEDYELELQSDSVS</sequence>
<dbReference type="AlphaFoldDB" id="A0ABD5SMQ8"/>
<proteinExistence type="predicted"/>
<gene>
    <name evidence="1" type="ORF">ACFQE6_07005</name>
</gene>
<name>A0ABD5SMQ8_9EURY</name>
<evidence type="ECO:0000313" key="2">
    <source>
        <dbReference type="Proteomes" id="UP001596383"/>
    </source>
</evidence>
<accession>A0ABD5SMQ8</accession>
<comment type="caution">
    <text evidence="1">The sequence shown here is derived from an EMBL/GenBank/DDBJ whole genome shotgun (WGS) entry which is preliminary data.</text>
</comment>
<dbReference type="Proteomes" id="UP001596383">
    <property type="component" value="Unassembled WGS sequence"/>
</dbReference>
<organism evidence="1 2">
    <name type="scientific">Natrinema soli</name>
    <dbReference type="NCBI Taxonomy" id="1930624"/>
    <lineage>
        <taxon>Archaea</taxon>
        <taxon>Methanobacteriati</taxon>
        <taxon>Methanobacteriota</taxon>
        <taxon>Stenosarchaea group</taxon>
        <taxon>Halobacteria</taxon>
        <taxon>Halobacteriales</taxon>
        <taxon>Natrialbaceae</taxon>
        <taxon>Natrinema</taxon>
    </lineage>
</organism>
<dbReference type="EMBL" id="JBHSWV010000098">
    <property type="protein sequence ID" value="MFC6764778.1"/>
    <property type="molecule type" value="Genomic_DNA"/>
</dbReference>
<dbReference type="RefSeq" id="WP_273737835.1">
    <property type="nucleotide sequence ID" value="NZ_JAQIVI010000098.1"/>
</dbReference>
<keyword evidence="2" id="KW-1185">Reference proteome</keyword>